<evidence type="ECO:0000313" key="2">
    <source>
        <dbReference type="Proteomes" id="UP000005408"/>
    </source>
</evidence>
<dbReference type="EnsemblMetazoa" id="G19142.1">
    <property type="protein sequence ID" value="G19142.1:cds"/>
    <property type="gene ID" value="G19142"/>
</dbReference>
<dbReference type="AlphaFoldDB" id="A0A8W8JKL3"/>
<dbReference type="InterPro" id="IPR029045">
    <property type="entry name" value="ClpP/crotonase-like_dom_sf"/>
</dbReference>
<dbReference type="SUPFAM" id="SSF52096">
    <property type="entry name" value="ClpP/crotonase"/>
    <property type="match status" value="1"/>
</dbReference>
<keyword evidence="2" id="KW-1185">Reference proteome</keyword>
<organism evidence="1 2">
    <name type="scientific">Magallana gigas</name>
    <name type="common">Pacific oyster</name>
    <name type="synonym">Crassostrea gigas</name>
    <dbReference type="NCBI Taxonomy" id="29159"/>
    <lineage>
        <taxon>Eukaryota</taxon>
        <taxon>Metazoa</taxon>
        <taxon>Spiralia</taxon>
        <taxon>Lophotrochozoa</taxon>
        <taxon>Mollusca</taxon>
        <taxon>Bivalvia</taxon>
        <taxon>Autobranchia</taxon>
        <taxon>Pteriomorphia</taxon>
        <taxon>Ostreida</taxon>
        <taxon>Ostreoidea</taxon>
        <taxon>Ostreidae</taxon>
        <taxon>Magallana</taxon>
    </lineage>
</organism>
<name>A0A8W8JKL3_MAGGI</name>
<dbReference type="Proteomes" id="UP000005408">
    <property type="component" value="Unassembled WGS sequence"/>
</dbReference>
<proteinExistence type="predicted"/>
<dbReference type="Gene3D" id="3.90.226.10">
    <property type="entry name" value="2-enoyl-CoA Hydratase, Chain A, domain 1"/>
    <property type="match status" value="1"/>
</dbReference>
<reference evidence="1" key="1">
    <citation type="submission" date="2022-08" db="UniProtKB">
        <authorList>
            <consortium name="EnsemblMetazoa"/>
        </authorList>
    </citation>
    <scope>IDENTIFICATION</scope>
    <source>
        <strain evidence="1">05x7-T-G4-1.051#20</strain>
    </source>
</reference>
<accession>A0A8W8JKL3</accession>
<sequence length="97" mass="10600">MTNPQLNPDEKAELQKRLAARQEKLLSMFHQMSIQFADPHDTPGRMEEMGVITPRVFLLESGTKTSGEAAEEEYEAVLPQCGGGGAQLHVSSLVCEG</sequence>
<evidence type="ECO:0000313" key="1">
    <source>
        <dbReference type="EnsemblMetazoa" id="G19142.1:cds"/>
    </source>
</evidence>
<protein>
    <submittedName>
        <fullName evidence="1">Uncharacterized protein</fullName>
    </submittedName>
</protein>